<dbReference type="EMBL" id="BQNB010017897">
    <property type="protein sequence ID" value="GJT68419.1"/>
    <property type="molecule type" value="Genomic_DNA"/>
</dbReference>
<keyword evidence="1" id="KW-0862">Zinc</keyword>
<evidence type="ECO:0000256" key="2">
    <source>
        <dbReference type="SAM" id="Coils"/>
    </source>
</evidence>
<evidence type="ECO:0000256" key="1">
    <source>
        <dbReference type="PROSITE-ProRule" id="PRU00047"/>
    </source>
</evidence>
<reference evidence="5" key="2">
    <citation type="submission" date="2022-01" db="EMBL/GenBank/DDBJ databases">
        <authorList>
            <person name="Yamashiro T."/>
            <person name="Shiraishi A."/>
            <person name="Satake H."/>
            <person name="Nakayama K."/>
        </authorList>
    </citation>
    <scope>NUCLEOTIDE SEQUENCE</scope>
</reference>
<feature type="coiled-coil region" evidence="2">
    <location>
        <begin position="270"/>
        <end position="327"/>
    </location>
</feature>
<evidence type="ECO:0000259" key="4">
    <source>
        <dbReference type="PROSITE" id="PS50158"/>
    </source>
</evidence>
<proteinExistence type="predicted"/>
<dbReference type="SUPFAM" id="SSF57756">
    <property type="entry name" value="Retrovirus zinc finger-like domains"/>
    <property type="match status" value="1"/>
</dbReference>
<sequence>MGFAFRKPALRLMLSPQILTCVKSSKTTFFYFEVEDEEMKLMKEMPYELLKDNEKKQLGKNEEAKMTIYNALPRKEFGHSSKNHVRKFLRAQPLKWRAKVTAIEEAKDLATLPLDELIGNIKVYEMVLDNDGVGSKTTKEKFKSLALKAKVTREKTSDDSDSQGGSDEDIDEEEEAEAFNLLARNFRRGNSFKDKGGESSKKKGACYNCGIKGHFASECRKPKENKAFMGGAWSDSEDGDEHQNDATCLMAIESQEVVSKPSSYNIDLNIIDLQKENEELLNKINDLEIEVKKLANDKEVVEPCKTCDVLTKEVNSLKCNVSRLQDEALNFSKFKESSIALDDMLSRRQGNANNRSRKEVSATRVLELLHLDLREPSLIQSYGGNFYTLIIVDDHSNYTWVMFVESKSTSGRGGKWELLDVGVVGLDEDDEFYSQTSKAYIVLNKETIRIEESLNATFNESFPEPKSSPSVEDNRINEPIAQVLNVSLLLQVNVSDEGYPKSLKEARGHPIEQVIGELNERTLRSKTKQA</sequence>
<dbReference type="Proteomes" id="UP001151760">
    <property type="component" value="Unassembled WGS sequence"/>
</dbReference>
<dbReference type="InterPro" id="IPR036875">
    <property type="entry name" value="Znf_CCHC_sf"/>
</dbReference>
<organism evidence="5 6">
    <name type="scientific">Tanacetum coccineum</name>
    <dbReference type="NCBI Taxonomy" id="301880"/>
    <lineage>
        <taxon>Eukaryota</taxon>
        <taxon>Viridiplantae</taxon>
        <taxon>Streptophyta</taxon>
        <taxon>Embryophyta</taxon>
        <taxon>Tracheophyta</taxon>
        <taxon>Spermatophyta</taxon>
        <taxon>Magnoliopsida</taxon>
        <taxon>eudicotyledons</taxon>
        <taxon>Gunneridae</taxon>
        <taxon>Pentapetalae</taxon>
        <taxon>asterids</taxon>
        <taxon>campanulids</taxon>
        <taxon>Asterales</taxon>
        <taxon>Asteraceae</taxon>
        <taxon>Asteroideae</taxon>
        <taxon>Anthemideae</taxon>
        <taxon>Anthemidinae</taxon>
        <taxon>Tanacetum</taxon>
    </lineage>
</organism>
<comment type="caution">
    <text evidence="5">The sequence shown here is derived from an EMBL/GenBank/DDBJ whole genome shotgun (WGS) entry which is preliminary data.</text>
</comment>
<dbReference type="InterPro" id="IPR001878">
    <property type="entry name" value="Znf_CCHC"/>
</dbReference>
<dbReference type="Pfam" id="PF00098">
    <property type="entry name" value="zf-CCHC"/>
    <property type="match status" value="1"/>
</dbReference>
<keyword evidence="2" id="KW-0175">Coiled coil</keyword>
<dbReference type="SMART" id="SM00343">
    <property type="entry name" value="ZnF_C2HC"/>
    <property type="match status" value="1"/>
</dbReference>
<keyword evidence="1" id="KW-0863">Zinc-finger</keyword>
<evidence type="ECO:0000256" key="3">
    <source>
        <dbReference type="SAM" id="MobiDB-lite"/>
    </source>
</evidence>
<name>A0ABQ5G041_9ASTR</name>
<protein>
    <submittedName>
        <fullName evidence="5">Retrotransposon protein</fullName>
    </submittedName>
</protein>
<feature type="domain" description="CCHC-type" evidence="4">
    <location>
        <begin position="206"/>
        <end position="221"/>
    </location>
</feature>
<gene>
    <name evidence="5" type="ORF">Tco_1019899</name>
</gene>
<evidence type="ECO:0000313" key="6">
    <source>
        <dbReference type="Proteomes" id="UP001151760"/>
    </source>
</evidence>
<feature type="region of interest" description="Disordered" evidence="3">
    <location>
        <begin position="152"/>
        <end position="174"/>
    </location>
</feature>
<evidence type="ECO:0000313" key="5">
    <source>
        <dbReference type="EMBL" id="GJT68419.1"/>
    </source>
</evidence>
<accession>A0ABQ5G041</accession>
<reference evidence="5" key="1">
    <citation type="journal article" date="2022" name="Int. J. Mol. Sci.">
        <title>Draft Genome of Tanacetum Coccineum: Genomic Comparison of Closely Related Tanacetum-Family Plants.</title>
        <authorList>
            <person name="Yamashiro T."/>
            <person name="Shiraishi A."/>
            <person name="Nakayama K."/>
            <person name="Satake H."/>
        </authorList>
    </citation>
    <scope>NUCLEOTIDE SEQUENCE</scope>
</reference>
<dbReference type="PROSITE" id="PS50158">
    <property type="entry name" value="ZF_CCHC"/>
    <property type="match status" value="1"/>
</dbReference>
<dbReference type="Gene3D" id="4.10.60.10">
    <property type="entry name" value="Zinc finger, CCHC-type"/>
    <property type="match status" value="1"/>
</dbReference>
<keyword evidence="6" id="KW-1185">Reference proteome</keyword>
<keyword evidence="1" id="KW-0479">Metal-binding</keyword>